<dbReference type="RefSeq" id="WP_154424427.1">
    <property type="nucleotide sequence ID" value="NZ_JAQYPZ010000025.1"/>
</dbReference>
<dbReference type="AlphaFoldDB" id="A0A7X2PBW4"/>
<evidence type="ECO:0000256" key="9">
    <source>
        <dbReference type="ARBA" id="ARBA00042864"/>
    </source>
</evidence>
<dbReference type="Gene3D" id="3.90.600.10">
    <property type="entry name" value="Phosphoribosylglycinamide synthetase, C-terminal domain"/>
    <property type="match status" value="1"/>
</dbReference>
<name>A0A7X2PBW4_9SPIO</name>
<dbReference type="Pfam" id="PF01071">
    <property type="entry name" value="GARS_A"/>
    <property type="match status" value="1"/>
</dbReference>
<dbReference type="InterPro" id="IPR020561">
    <property type="entry name" value="PRibGlycinamid_synth_ATP-grasp"/>
</dbReference>
<dbReference type="InterPro" id="IPR020562">
    <property type="entry name" value="PRibGlycinamide_synth_N"/>
</dbReference>
<dbReference type="Gene3D" id="3.40.50.20">
    <property type="match status" value="1"/>
</dbReference>
<dbReference type="InterPro" id="IPR011761">
    <property type="entry name" value="ATP-grasp"/>
</dbReference>
<comment type="pathway">
    <text evidence="1">Purine metabolism; IMP biosynthesis via de novo pathway; N(1)-(5-phospho-D-ribosyl)glycinamide from 5-phospho-alpha-D-ribose 1-diphosphate: step 2/2.</text>
</comment>
<dbReference type="PANTHER" id="PTHR43472:SF1">
    <property type="entry name" value="PHOSPHORIBOSYLAMINE--GLYCINE LIGASE, CHLOROPLASTIC"/>
    <property type="match status" value="1"/>
</dbReference>
<evidence type="ECO:0000256" key="7">
    <source>
        <dbReference type="ARBA" id="ARBA00038345"/>
    </source>
</evidence>
<keyword evidence="6 10" id="KW-0067">ATP-binding</keyword>
<keyword evidence="3 12" id="KW-0436">Ligase</keyword>
<dbReference type="GO" id="GO:0004637">
    <property type="term" value="F:phosphoribosylamine-glycine ligase activity"/>
    <property type="evidence" value="ECO:0007669"/>
    <property type="project" value="UniProtKB-EC"/>
</dbReference>
<dbReference type="UniPathway" id="UPA00074">
    <property type="reaction ID" value="UER00125"/>
</dbReference>
<proteinExistence type="inferred from homology"/>
<evidence type="ECO:0000256" key="10">
    <source>
        <dbReference type="PROSITE-ProRule" id="PRU00409"/>
    </source>
</evidence>
<dbReference type="Proteomes" id="UP000460549">
    <property type="component" value="Unassembled WGS sequence"/>
</dbReference>
<evidence type="ECO:0000256" key="6">
    <source>
        <dbReference type="ARBA" id="ARBA00022840"/>
    </source>
</evidence>
<keyword evidence="5" id="KW-0658">Purine biosynthesis</keyword>
<dbReference type="SUPFAM" id="SSF56059">
    <property type="entry name" value="Glutathione synthetase ATP-binding domain-like"/>
    <property type="match status" value="1"/>
</dbReference>
<dbReference type="Pfam" id="PF02843">
    <property type="entry name" value="GARS_C"/>
    <property type="match status" value="1"/>
</dbReference>
<dbReference type="Gene3D" id="3.30.470.20">
    <property type="entry name" value="ATP-grasp fold, B domain"/>
    <property type="match status" value="1"/>
</dbReference>
<organism evidence="12 13">
    <name type="scientific">Bullifex porci</name>
    <dbReference type="NCBI Taxonomy" id="2606638"/>
    <lineage>
        <taxon>Bacteria</taxon>
        <taxon>Pseudomonadati</taxon>
        <taxon>Spirochaetota</taxon>
        <taxon>Spirochaetia</taxon>
        <taxon>Spirochaetales</taxon>
        <taxon>Spirochaetaceae</taxon>
        <taxon>Bullifex</taxon>
    </lineage>
</organism>
<evidence type="ECO:0000313" key="12">
    <source>
        <dbReference type="EMBL" id="MSU05530.1"/>
    </source>
</evidence>
<gene>
    <name evidence="12" type="primary">purD</name>
    <name evidence="12" type="ORF">FYJ80_01875</name>
</gene>
<dbReference type="SUPFAM" id="SSF51246">
    <property type="entry name" value="Rudiment single hybrid motif"/>
    <property type="match status" value="1"/>
</dbReference>
<comment type="similarity">
    <text evidence="7">Belongs to the GARS family.</text>
</comment>
<accession>A0A7X2PBW4</accession>
<dbReference type="SMART" id="SM01210">
    <property type="entry name" value="GARS_C"/>
    <property type="match status" value="1"/>
</dbReference>
<dbReference type="EC" id="6.3.4.13" evidence="2"/>
<dbReference type="InterPro" id="IPR011054">
    <property type="entry name" value="Rudment_hybrid_motif"/>
</dbReference>
<keyword evidence="4 10" id="KW-0547">Nucleotide-binding</keyword>
<evidence type="ECO:0000256" key="4">
    <source>
        <dbReference type="ARBA" id="ARBA00022741"/>
    </source>
</evidence>
<dbReference type="GO" id="GO:0009113">
    <property type="term" value="P:purine nucleobase biosynthetic process"/>
    <property type="evidence" value="ECO:0007669"/>
    <property type="project" value="InterPro"/>
</dbReference>
<evidence type="ECO:0000313" key="13">
    <source>
        <dbReference type="Proteomes" id="UP000460549"/>
    </source>
</evidence>
<protein>
    <recommendedName>
        <fullName evidence="2">phosphoribosylamine--glycine ligase</fullName>
        <ecNumber evidence="2">6.3.4.13</ecNumber>
    </recommendedName>
    <alternativeName>
        <fullName evidence="8">Glycinamide ribonucleotide synthetase</fullName>
    </alternativeName>
    <alternativeName>
        <fullName evidence="9">Phosphoribosylglycinamide synthetase</fullName>
    </alternativeName>
</protein>
<dbReference type="EMBL" id="VUNN01000002">
    <property type="protein sequence ID" value="MSU05530.1"/>
    <property type="molecule type" value="Genomic_DNA"/>
</dbReference>
<dbReference type="Pfam" id="PF02844">
    <property type="entry name" value="GARS_N"/>
    <property type="match status" value="1"/>
</dbReference>
<evidence type="ECO:0000256" key="2">
    <source>
        <dbReference type="ARBA" id="ARBA00013255"/>
    </source>
</evidence>
<comment type="caution">
    <text evidence="12">The sequence shown here is derived from an EMBL/GenBank/DDBJ whole genome shotgun (WGS) entry which is preliminary data.</text>
</comment>
<feature type="domain" description="ATP-grasp" evidence="11">
    <location>
        <begin position="108"/>
        <end position="306"/>
    </location>
</feature>
<evidence type="ECO:0000256" key="3">
    <source>
        <dbReference type="ARBA" id="ARBA00022598"/>
    </source>
</evidence>
<dbReference type="SMART" id="SM01209">
    <property type="entry name" value="GARS_A"/>
    <property type="match status" value="1"/>
</dbReference>
<evidence type="ECO:0000256" key="8">
    <source>
        <dbReference type="ARBA" id="ARBA00042242"/>
    </source>
</evidence>
<dbReference type="GO" id="GO:0046872">
    <property type="term" value="F:metal ion binding"/>
    <property type="evidence" value="ECO:0007669"/>
    <property type="project" value="InterPro"/>
</dbReference>
<evidence type="ECO:0000256" key="5">
    <source>
        <dbReference type="ARBA" id="ARBA00022755"/>
    </source>
</evidence>
<dbReference type="PANTHER" id="PTHR43472">
    <property type="entry name" value="PHOSPHORIBOSYLAMINE--GLYCINE LIGASE"/>
    <property type="match status" value="1"/>
</dbReference>
<evidence type="ECO:0000259" key="11">
    <source>
        <dbReference type="PROSITE" id="PS50975"/>
    </source>
</evidence>
<dbReference type="NCBIfam" id="TIGR00877">
    <property type="entry name" value="purD"/>
    <property type="match status" value="1"/>
</dbReference>
<evidence type="ECO:0000256" key="1">
    <source>
        <dbReference type="ARBA" id="ARBA00005174"/>
    </source>
</evidence>
<dbReference type="SUPFAM" id="SSF52440">
    <property type="entry name" value="PreATP-grasp domain"/>
    <property type="match status" value="1"/>
</dbReference>
<sequence>MRVLILGTGAKDHAIAWWFSRSNLISELFYAPGNLATSTIATNLPDVDPSDKEAVYEACLKHKIQHVFIGTEEPLLAGMIDFLQRKRINAFGAPIASLKLEGDRNFARAFTDRHNIPTPRRNLFESSQALRNFLMRHEGEHFVLKSNTIAPSRIMLDSSDANALISFAEDLFKLGPVLLEEHCAGLPITVTVFLDNNGYLALPFTSDYMYTSENEGVPTGGMGAICPIQLKPHLVSMIKEQIIEPTIYGLKVEQLSYKGVLTFSIIMKNDNPVLVDYHVRFNDPASQAIIPLIKTDVAEIMRAIEEDRVSSIELDVSTESSVAVVVASEGYPMKPVIGKDVKLEYPFLIHNLLHRNPLIFTGPIAGDDINHIKTNGGRCFTIVGRGKNIKSANEKVYRYIDSIKIDGSWYRKDIGYKFFLSENKED</sequence>
<dbReference type="GO" id="GO:0005524">
    <property type="term" value="F:ATP binding"/>
    <property type="evidence" value="ECO:0007669"/>
    <property type="project" value="UniProtKB-UniRule"/>
</dbReference>
<keyword evidence="13" id="KW-1185">Reference proteome</keyword>
<dbReference type="InterPro" id="IPR016185">
    <property type="entry name" value="PreATP-grasp_dom_sf"/>
</dbReference>
<dbReference type="InterPro" id="IPR037123">
    <property type="entry name" value="PRibGlycinamide_synth_C_sf"/>
</dbReference>
<dbReference type="InterPro" id="IPR020560">
    <property type="entry name" value="PRibGlycinamide_synth_C-dom"/>
</dbReference>
<dbReference type="GO" id="GO:0006189">
    <property type="term" value="P:'de novo' IMP biosynthetic process"/>
    <property type="evidence" value="ECO:0007669"/>
    <property type="project" value="UniProtKB-UniPathway"/>
</dbReference>
<dbReference type="InterPro" id="IPR000115">
    <property type="entry name" value="PRibGlycinamide_synth"/>
</dbReference>
<reference evidence="12 13" key="1">
    <citation type="submission" date="2019-08" db="EMBL/GenBank/DDBJ databases">
        <title>In-depth cultivation of the pig gut microbiome towards novel bacterial diversity and tailored functional studies.</title>
        <authorList>
            <person name="Wylensek D."/>
            <person name="Hitch T.C.A."/>
            <person name="Clavel T."/>
        </authorList>
    </citation>
    <scope>NUCLEOTIDE SEQUENCE [LARGE SCALE GENOMIC DNA]</scope>
    <source>
        <strain evidence="12 13">NM-380-WT-3C1</strain>
    </source>
</reference>
<dbReference type="PROSITE" id="PS50975">
    <property type="entry name" value="ATP_GRASP"/>
    <property type="match status" value="1"/>
</dbReference>